<dbReference type="RefSeq" id="WP_167205183.1">
    <property type="nucleotide sequence ID" value="NZ_CP050063.1"/>
</dbReference>
<keyword evidence="3" id="KW-1185">Reference proteome</keyword>
<name>A0A6G9AHB0_9BACT</name>
<feature type="domain" description="Xylose isomerase-like TIM barrel" evidence="1">
    <location>
        <begin position="58"/>
        <end position="247"/>
    </location>
</feature>
<organism evidence="2 3">
    <name type="scientific">Spirosoma aureum</name>
    <dbReference type="NCBI Taxonomy" id="2692134"/>
    <lineage>
        <taxon>Bacteria</taxon>
        <taxon>Pseudomonadati</taxon>
        <taxon>Bacteroidota</taxon>
        <taxon>Cytophagia</taxon>
        <taxon>Cytophagales</taxon>
        <taxon>Cytophagaceae</taxon>
        <taxon>Spirosoma</taxon>
    </lineage>
</organism>
<dbReference type="PANTHER" id="PTHR12110">
    <property type="entry name" value="HYDROXYPYRUVATE ISOMERASE"/>
    <property type="match status" value="1"/>
</dbReference>
<dbReference type="KEGG" id="spib:G8759_03315"/>
<reference evidence="2 3" key="1">
    <citation type="submission" date="2020-03" db="EMBL/GenBank/DDBJ databases">
        <authorList>
            <person name="Kim M.K."/>
        </authorList>
    </citation>
    <scope>NUCLEOTIDE SEQUENCE [LARGE SCALE GENOMIC DNA]</scope>
    <source>
        <strain evidence="2 3">BT328</strain>
    </source>
</reference>
<proteinExistence type="predicted"/>
<dbReference type="EMBL" id="CP050063">
    <property type="protein sequence ID" value="QIP11724.1"/>
    <property type="molecule type" value="Genomic_DNA"/>
</dbReference>
<dbReference type="InterPro" id="IPR013022">
    <property type="entry name" value="Xyl_isomerase-like_TIM-brl"/>
</dbReference>
<accession>A0A6G9AHB0</accession>
<dbReference type="PANTHER" id="PTHR12110:SF41">
    <property type="entry name" value="INOSOSE DEHYDRATASE"/>
    <property type="match status" value="1"/>
</dbReference>
<dbReference type="GO" id="GO:0016853">
    <property type="term" value="F:isomerase activity"/>
    <property type="evidence" value="ECO:0007669"/>
    <property type="project" value="UniProtKB-KW"/>
</dbReference>
<dbReference type="Gene3D" id="3.20.20.150">
    <property type="entry name" value="Divalent-metal-dependent TIM barrel enzymes"/>
    <property type="match status" value="1"/>
</dbReference>
<evidence type="ECO:0000259" key="1">
    <source>
        <dbReference type="Pfam" id="PF01261"/>
    </source>
</evidence>
<dbReference type="Pfam" id="PF01261">
    <property type="entry name" value="AP_endonuc_2"/>
    <property type="match status" value="1"/>
</dbReference>
<dbReference type="InterPro" id="IPR050312">
    <property type="entry name" value="IolE/XylAMocC-like"/>
</dbReference>
<keyword evidence="2" id="KW-0413">Isomerase</keyword>
<dbReference type="SUPFAM" id="SSF51658">
    <property type="entry name" value="Xylose isomerase-like"/>
    <property type="match status" value="1"/>
</dbReference>
<dbReference type="AlphaFoldDB" id="A0A6G9AHB0"/>
<evidence type="ECO:0000313" key="3">
    <source>
        <dbReference type="Proteomes" id="UP000501802"/>
    </source>
</evidence>
<sequence>MAFPLTISRSEFLKTSALALTLPLLNKLDATAKPLKNIGLQLYTVRNEMEKDVEGTLKKVAAIGYTEIETGNYYGKTPKEFKAFLSGMGLSAPSLLAMTSSMKSGWQKAVDQAAEAGQSFMGCAYLAPNERKTVDDYKKLFDLFNQSAEVCQKAGLQFIYHNHDFEFQPLEGQIPYELLLKGTDPKLVKLELDVYWATKAGQDPVALFKQNPGRFPIVHLKDMEKTAERSFAPVGTGSIDFQRILDARKIAGIEHYYVEQDICKVPPLEAIAISFQNVKKLNA</sequence>
<gene>
    <name evidence="2" type="ORF">G8759_03315</name>
</gene>
<protein>
    <submittedName>
        <fullName evidence="2">Sugar phosphate isomerase/epimerase</fullName>
    </submittedName>
</protein>
<evidence type="ECO:0000313" key="2">
    <source>
        <dbReference type="EMBL" id="QIP11724.1"/>
    </source>
</evidence>
<dbReference type="Proteomes" id="UP000501802">
    <property type="component" value="Chromosome"/>
</dbReference>
<dbReference type="InterPro" id="IPR036237">
    <property type="entry name" value="Xyl_isomerase-like_sf"/>
</dbReference>